<protein>
    <submittedName>
        <fullName evidence="2">Uncharacterized protein</fullName>
    </submittedName>
</protein>
<evidence type="ECO:0000313" key="2">
    <source>
        <dbReference type="EMBL" id="GFY10044.1"/>
    </source>
</evidence>
<evidence type="ECO:0000313" key="3">
    <source>
        <dbReference type="Proteomes" id="UP000887159"/>
    </source>
</evidence>
<dbReference type="EMBL" id="BMAU01021294">
    <property type="protein sequence ID" value="GFY10044.1"/>
    <property type="molecule type" value="Genomic_DNA"/>
</dbReference>
<keyword evidence="3" id="KW-1185">Reference proteome</keyword>
<sequence>MGKKRLSSPVLDIPDREQRSSTSRSSENHISTKTRGGYDLAQAERTAIRQVREVHPEWHPQEPRPLVVFSEWQLPHDIFGYSPEYYYQFWFRMTTRDDLFLDAVPMVWGPDKVPPVTCVEAEAGRRSSSSRRLRGVVLVLPTCDTNVSRLHQTDRKTHQGMLVQRSRMTHDSDSSGLSRIQQVDKEQVDSPRGTTVAHLHVVFPGQRFLLP</sequence>
<feature type="region of interest" description="Disordered" evidence="1">
    <location>
        <begin position="1"/>
        <end position="37"/>
    </location>
</feature>
<name>A0A8X6VJZ4_TRICX</name>
<proteinExistence type="predicted"/>
<reference evidence="2" key="1">
    <citation type="submission" date="2020-08" db="EMBL/GenBank/DDBJ databases">
        <title>Multicomponent nature underlies the extraordinary mechanical properties of spider dragline silk.</title>
        <authorList>
            <person name="Kono N."/>
            <person name="Nakamura H."/>
            <person name="Mori M."/>
            <person name="Yoshida Y."/>
            <person name="Ohtoshi R."/>
            <person name="Malay A.D."/>
            <person name="Moran D.A.P."/>
            <person name="Tomita M."/>
            <person name="Numata K."/>
            <person name="Arakawa K."/>
        </authorList>
    </citation>
    <scope>NUCLEOTIDE SEQUENCE</scope>
</reference>
<dbReference type="AlphaFoldDB" id="A0A8X6VJZ4"/>
<organism evidence="2 3">
    <name type="scientific">Trichonephila clavipes</name>
    <name type="common">Golden silk orbweaver</name>
    <name type="synonym">Nephila clavipes</name>
    <dbReference type="NCBI Taxonomy" id="2585209"/>
    <lineage>
        <taxon>Eukaryota</taxon>
        <taxon>Metazoa</taxon>
        <taxon>Ecdysozoa</taxon>
        <taxon>Arthropoda</taxon>
        <taxon>Chelicerata</taxon>
        <taxon>Arachnida</taxon>
        <taxon>Araneae</taxon>
        <taxon>Araneomorphae</taxon>
        <taxon>Entelegynae</taxon>
        <taxon>Araneoidea</taxon>
        <taxon>Nephilidae</taxon>
        <taxon>Trichonephila</taxon>
    </lineage>
</organism>
<comment type="caution">
    <text evidence="2">The sequence shown here is derived from an EMBL/GenBank/DDBJ whole genome shotgun (WGS) entry which is preliminary data.</text>
</comment>
<evidence type="ECO:0000256" key="1">
    <source>
        <dbReference type="SAM" id="MobiDB-lite"/>
    </source>
</evidence>
<gene>
    <name evidence="2" type="ORF">TNCV_1945891</name>
</gene>
<dbReference type="Proteomes" id="UP000887159">
    <property type="component" value="Unassembled WGS sequence"/>
</dbReference>
<accession>A0A8X6VJZ4</accession>